<proteinExistence type="predicted"/>
<keyword evidence="1" id="KW-1185">Reference proteome</keyword>
<accession>A0A914N7C1</accession>
<evidence type="ECO:0000313" key="1">
    <source>
        <dbReference type="Proteomes" id="UP000887563"/>
    </source>
</evidence>
<reference evidence="2" key="1">
    <citation type="submission" date="2022-11" db="UniProtKB">
        <authorList>
            <consortium name="WormBaseParasite"/>
        </authorList>
    </citation>
    <scope>IDENTIFICATION</scope>
</reference>
<dbReference type="AlphaFoldDB" id="A0A914N7C1"/>
<dbReference type="WBParaSite" id="Minc3s03357g33606">
    <property type="protein sequence ID" value="Minc3s03357g33606"/>
    <property type="gene ID" value="Minc3s03357g33606"/>
</dbReference>
<sequence length="107" mass="12280">MVKREIEIRQRTKTTKKTSVRKAGDACAFLANFLVLKMDEAYQAFVEDHVCHQFEPPLLSSTWLKKFPPPNFSQIKKNHHTVLPTKSLSIFSISIDHIEPAMLHTSC</sequence>
<dbReference type="Proteomes" id="UP000887563">
    <property type="component" value="Unplaced"/>
</dbReference>
<name>A0A914N7C1_MELIC</name>
<organism evidence="1 2">
    <name type="scientific">Meloidogyne incognita</name>
    <name type="common">Southern root-knot nematode worm</name>
    <name type="synonym">Oxyuris incognita</name>
    <dbReference type="NCBI Taxonomy" id="6306"/>
    <lineage>
        <taxon>Eukaryota</taxon>
        <taxon>Metazoa</taxon>
        <taxon>Ecdysozoa</taxon>
        <taxon>Nematoda</taxon>
        <taxon>Chromadorea</taxon>
        <taxon>Rhabditida</taxon>
        <taxon>Tylenchina</taxon>
        <taxon>Tylenchomorpha</taxon>
        <taxon>Tylenchoidea</taxon>
        <taxon>Meloidogynidae</taxon>
        <taxon>Meloidogyninae</taxon>
        <taxon>Meloidogyne</taxon>
        <taxon>Meloidogyne incognita group</taxon>
    </lineage>
</organism>
<evidence type="ECO:0000313" key="2">
    <source>
        <dbReference type="WBParaSite" id="Minc3s03357g33606"/>
    </source>
</evidence>
<protein>
    <submittedName>
        <fullName evidence="2">Uncharacterized protein</fullName>
    </submittedName>
</protein>